<gene>
    <name evidence="1" type="ORF">NVI5450_3434</name>
</gene>
<dbReference type="InterPro" id="IPR006058">
    <property type="entry name" value="2Fe2S_fd_BS"/>
</dbReference>
<dbReference type="InterPro" id="IPR012675">
    <property type="entry name" value="Beta-grasp_dom_sf"/>
</dbReference>
<name>A0A090IK71_9GAMM</name>
<dbReference type="PANTHER" id="PTHR30109">
    <property type="entry name" value="HYDROXYLAMINE REDUCTASE"/>
    <property type="match status" value="1"/>
</dbReference>
<dbReference type="PANTHER" id="PTHR30109:SF0">
    <property type="entry name" value="HYDROXYLAMINE REDUCTASE"/>
    <property type="match status" value="1"/>
</dbReference>
<dbReference type="GO" id="GO:0004601">
    <property type="term" value="F:peroxidase activity"/>
    <property type="evidence" value="ECO:0007669"/>
    <property type="project" value="TreeGrafter"/>
</dbReference>
<evidence type="ECO:0000313" key="2">
    <source>
        <dbReference type="Proteomes" id="UP000183794"/>
    </source>
</evidence>
<evidence type="ECO:0000313" key="1">
    <source>
        <dbReference type="EMBL" id="SGZ09300.1"/>
    </source>
</evidence>
<dbReference type="PROSITE" id="PS00197">
    <property type="entry name" value="2FE2S_FER_1"/>
    <property type="match status" value="1"/>
</dbReference>
<protein>
    <submittedName>
        <fullName evidence="1">Hydroxylamine reductase-Hybrid-cluster protein</fullName>
    </submittedName>
</protein>
<dbReference type="SUPFAM" id="SSF54292">
    <property type="entry name" value="2Fe-2S ferredoxin-like"/>
    <property type="match status" value="1"/>
</dbReference>
<dbReference type="SUPFAM" id="SSF56821">
    <property type="entry name" value="Prismane protein-like"/>
    <property type="match status" value="2"/>
</dbReference>
<dbReference type="GO" id="GO:0051537">
    <property type="term" value="F:2 iron, 2 sulfur cluster binding"/>
    <property type="evidence" value="ECO:0007669"/>
    <property type="project" value="InterPro"/>
</dbReference>
<proteinExistence type="predicted"/>
<dbReference type="Proteomes" id="UP000183794">
    <property type="component" value="Unassembled WGS sequence"/>
</dbReference>
<accession>A0A090IK71</accession>
<sequence>MEMLDKGETDTFGHPHPLPTQVNVKPVAGKCILVSGHNLHDLEKILQQTEGKGINVYTNGEMLPAHGYPELNKKEFGDINGIPRLLDVGQCNDTYSAIQLVLALAQESDFDMAHFFQESFTPAEDNKQQVQLSLDASKATVMLYEPDFSVEKKVVQGSSLLELLENNGVPIIGACRAGVCGSCKCKVTKGKVNPTNTETLTAEEIEQGFVLACSSTVEGDLTMALG</sequence>
<reference evidence="1 2" key="1">
    <citation type="submission" date="2016-11" db="EMBL/GenBank/DDBJ databases">
        <authorList>
            <person name="Jaros S."/>
            <person name="Januszkiewicz K."/>
            <person name="Wedrychowicz H."/>
        </authorList>
    </citation>
    <scope>NUCLEOTIDE SEQUENCE [LARGE SCALE GENOMIC DNA]</scope>
    <source>
        <strain evidence="1">NVI 5450</strain>
    </source>
</reference>
<dbReference type="CDD" id="cd00207">
    <property type="entry name" value="fer2"/>
    <property type="match status" value="1"/>
</dbReference>
<dbReference type="PATRIC" id="fig|80854.5.peg.2896"/>
<dbReference type="STRING" id="80854.MVIS_2725"/>
<organism evidence="1 2">
    <name type="scientific">Moritella viscosa</name>
    <dbReference type="NCBI Taxonomy" id="80854"/>
    <lineage>
        <taxon>Bacteria</taxon>
        <taxon>Pseudomonadati</taxon>
        <taxon>Pseudomonadota</taxon>
        <taxon>Gammaproteobacteria</taxon>
        <taxon>Alteromonadales</taxon>
        <taxon>Moritellaceae</taxon>
        <taxon>Moritella</taxon>
    </lineage>
</organism>
<dbReference type="AlphaFoldDB" id="A0A090IK71"/>
<dbReference type="InterPro" id="IPR004137">
    <property type="entry name" value="HCP/CODH"/>
</dbReference>
<dbReference type="GO" id="GO:0042542">
    <property type="term" value="P:response to hydrogen peroxide"/>
    <property type="evidence" value="ECO:0007669"/>
    <property type="project" value="TreeGrafter"/>
</dbReference>
<dbReference type="Gene3D" id="3.10.20.30">
    <property type="match status" value="1"/>
</dbReference>
<dbReference type="InterPro" id="IPR011254">
    <property type="entry name" value="Prismane-like_sf"/>
</dbReference>
<dbReference type="EMBL" id="FPLD01000096">
    <property type="protein sequence ID" value="SGZ09300.1"/>
    <property type="molecule type" value="Genomic_DNA"/>
</dbReference>
<dbReference type="PROSITE" id="PS51085">
    <property type="entry name" value="2FE2S_FER_2"/>
    <property type="match status" value="1"/>
</dbReference>
<dbReference type="Gene3D" id="3.40.50.2030">
    <property type="match status" value="1"/>
</dbReference>
<dbReference type="KEGG" id="mvs:MVIS_2725"/>
<dbReference type="GO" id="GO:0050418">
    <property type="term" value="F:hydroxylamine reductase activity"/>
    <property type="evidence" value="ECO:0007669"/>
    <property type="project" value="TreeGrafter"/>
</dbReference>
<dbReference type="InterPro" id="IPR016099">
    <property type="entry name" value="Prismane-like_a/b-sand"/>
</dbReference>
<dbReference type="Pfam" id="PF00111">
    <property type="entry name" value="Fer2"/>
    <property type="match status" value="1"/>
</dbReference>
<dbReference type="InterPro" id="IPR001041">
    <property type="entry name" value="2Fe-2S_ferredoxin-type"/>
</dbReference>
<dbReference type="Pfam" id="PF03063">
    <property type="entry name" value="Prismane"/>
    <property type="match status" value="1"/>
</dbReference>
<dbReference type="HOGENOM" id="CLU_1223617_0_0_6"/>
<dbReference type="InterPro" id="IPR036010">
    <property type="entry name" value="2Fe-2S_ferredoxin-like_sf"/>
</dbReference>